<dbReference type="CDD" id="cd07336">
    <property type="entry name" value="M48B_HtpX_like"/>
    <property type="match status" value="1"/>
</dbReference>
<name>X0Z9B4_9ZZZZ</name>
<keyword evidence="5" id="KW-0645">Protease</keyword>
<feature type="transmembrane region" description="Helical" evidence="13">
    <location>
        <begin position="143"/>
        <end position="165"/>
    </location>
</feature>
<dbReference type="PANTHER" id="PTHR43221">
    <property type="entry name" value="PROTEASE HTPX"/>
    <property type="match status" value="1"/>
</dbReference>
<gene>
    <name evidence="15" type="ORF">S01H4_04679</name>
</gene>
<feature type="transmembrane region" description="Helical" evidence="13">
    <location>
        <begin position="9"/>
        <end position="27"/>
    </location>
</feature>
<dbReference type="GO" id="GO:0005886">
    <property type="term" value="C:plasma membrane"/>
    <property type="evidence" value="ECO:0007669"/>
    <property type="project" value="UniProtKB-SubCell"/>
</dbReference>
<accession>X0Z9B4</accession>
<evidence type="ECO:0000256" key="13">
    <source>
        <dbReference type="SAM" id="Phobius"/>
    </source>
</evidence>
<dbReference type="Gene3D" id="3.30.2010.10">
    <property type="entry name" value="Metalloproteases ('zincins'), catalytic domain"/>
    <property type="match status" value="1"/>
</dbReference>
<dbReference type="GO" id="GO:0046872">
    <property type="term" value="F:metal ion binding"/>
    <property type="evidence" value="ECO:0007669"/>
    <property type="project" value="UniProtKB-KW"/>
</dbReference>
<dbReference type="AlphaFoldDB" id="X0Z9B4"/>
<dbReference type="InterPro" id="IPR001915">
    <property type="entry name" value="Peptidase_M48"/>
</dbReference>
<evidence type="ECO:0000256" key="5">
    <source>
        <dbReference type="ARBA" id="ARBA00022670"/>
    </source>
</evidence>
<evidence type="ECO:0000256" key="11">
    <source>
        <dbReference type="ARBA" id="ARBA00023049"/>
    </source>
</evidence>
<protein>
    <recommendedName>
        <fullName evidence="14">Peptidase M48 domain-containing protein</fullName>
    </recommendedName>
</protein>
<evidence type="ECO:0000256" key="2">
    <source>
        <dbReference type="ARBA" id="ARBA00004651"/>
    </source>
</evidence>
<evidence type="ECO:0000256" key="8">
    <source>
        <dbReference type="ARBA" id="ARBA00022801"/>
    </source>
</evidence>
<feature type="transmembrane region" description="Helical" evidence="13">
    <location>
        <begin position="177"/>
        <end position="198"/>
    </location>
</feature>
<evidence type="ECO:0000256" key="4">
    <source>
        <dbReference type="ARBA" id="ARBA00022475"/>
    </source>
</evidence>
<keyword evidence="11" id="KW-0482">Metalloprotease</keyword>
<proteinExistence type="inferred from homology"/>
<comment type="subcellular location">
    <subcellularLocation>
        <location evidence="2">Cell membrane</location>
        <topology evidence="2">Multi-pass membrane protein</topology>
    </subcellularLocation>
</comment>
<feature type="transmembrane region" description="Helical" evidence="13">
    <location>
        <begin position="33"/>
        <end position="50"/>
    </location>
</feature>
<keyword evidence="6 13" id="KW-0812">Transmembrane</keyword>
<dbReference type="InterPro" id="IPR050083">
    <property type="entry name" value="HtpX_protease"/>
</dbReference>
<evidence type="ECO:0000256" key="10">
    <source>
        <dbReference type="ARBA" id="ARBA00022989"/>
    </source>
</evidence>
<dbReference type="GO" id="GO:0006508">
    <property type="term" value="P:proteolysis"/>
    <property type="evidence" value="ECO:0007669"/>
    <property type="project" value="UniProtKB-KW"/>
</dbReference>
<dbReference type="Pfam" id="PF01435">
    <property type="entry name" value="Peptidase_M48"/>
    <property type="match status" value="1"/>
</dbReference>
<evidence type="ECO:0000256" key="1">
    <source>
        <dbReference type="ARBA" id="ARBA00001947"/>
    </source>
</evidence>
<dbReference type="HAMAP" id="MF_00188">
    <property type="entry name" value="Pept_M48_protease_HtpX"/>
    <property type="match status" value="1"/>
</dbReference>
<comment type="cofactor">
    <cofactor evidence="1">
        <name>Zn(2+)</name>
        <dbReference type="ChEBI" id="CHEBI:29105"/>
    </cofactor>
</comment>
<evidence type="ECO:0000256" key="3">
    <source>
        <dbReference type="ARBA" id="ARBA00009779"/>
    </source>
</evidence>
<feature type="domain" description="Peptidase M48" evidence="14">
    <location>
        <begin position="68"/>
        <end position="276"/>
    </location>
</feature>
<evidence type="ECO:0000256" key="7">
    <source>
        <dbReference type="ARBA" id="ARBA00022723"/>
    </source>
</evidence>
<keyword evidence="8" id="KW-0378">Hydrolase</keyword>
<keyword evidence="12 13" id="KW-0472">Membrane</keyword>
<dbReference type="EMBL" id="BART01001277">
    <property type="protein sequence ID" value="GAG65854.1"/>
    <property type="molecule type" value="Genomic_DNA"/>
</dbReference>
<dbReference type="InterPro" id="IPR022919">
    <property type="entry name" value="Pept_M48_protease_HtpX"/>
</dbReference>
<evidence type="ECO:0000256" key="9">
    <source>
        <dbReference type="ARBA" id="ARBA00022833"/>
    </source>
</evidence>
<comment type="caution">
    <text evidence="15">The sequence shown here is derived from an EMBL/GenBank/DDBJ whole genome shotgun (WGS) entry which is preliminary data.</text>
</comment>
<evidence type="ECO:0000256" key="12">
    <source>
        <dbReference type="ARBA" id="ARBA00023136"/>
    </source>
</evidence>
<dbReference type="PANTHER" id="PTHR43221:SF1">
    <property type="entry name" value="PROTEASE HTPX"/>
    <property type="match status" value="1"/>
</dbReference>
<keyword evidence="4" id="KW-1003">Cell membrane</keyword>
<sequence length="284" mass="30470">MNIRNYGKTFMLMAILTIIFVLIGSAVGGKNGAIYGLILAGLMNLGSYFFSDKIVLAMQRAKVISKNEAPQLYAIVNKLRQRAGLPMPKIAIVPTKAPNAFATGRNPQHAVVAVTQGITQILSRDELEGVLGHELGHVKNRDILTMTIAATMAGAISIISRFGMYGSFSDRDERGSSGGNILLALVGPLAAMLIQMAISRSREYEADKAGAEISGKPEALASALNKLQQAAKTMRMRVNPSTAHLFIVNPLSGGGLMSLFSTHPPAAERIKRLLEIARNMGRIQ</sequence>
<keyword evidence="10 13" id="KW-1133">Transmembrane helix</keyword>
<reference evidence="15" key="1">
    <citation type="journal article" date="2014" name="Front. Microbiol.">
        <title>High frequency of phylogenetically diverse reductive dehalogenase-homologous genes in deep subseafloor sedimentary metagenomes.</title>
        <authorList>
            <person name="Kawai M."/>
            <person name="Futagami T."/>
            <person name="Toyoda A."/>
            <person name="Takaki Y."/>
            <person name="Nishi S."/>
            <person name="Hori S."/>
            <person name="Arai W."/>
            <person name="Tsubouchi T."/>
            <person name="Morono Y."/>
            <person name="Uchiyama I."/>
            <person name="Ito T."/>
            <person name="Fujiyama A."/>
            <person name="Inagaki F."/>
            <person name="Takami H."/>
        </authorList>
    </citation>
    <scope>NUCLEOTIDE SEQUENCE</scope>
    <source>
        <strain evidence="15">Expedition CK06-06</strain>
    </source>
</reference>
<evidence type="ECO:0000259" key="14">
    <source>
        <dbReference type="Pfam" id="PF01435"/>
    </source>
</evidence>
<dbReference type="GO" id="GO:0004222">
    <property type="term" value="F:metalloendopeptidase activity"/>
    <property type="evidence" value="ECO:0007669"/>
    <property type="project" value="InterPro"/>
</dbReference>
<comment type="similarity">
    <text evidence="3">Belongs to the peptidase M48B family.</text>
</comment>
<evidence type="ECO:0000313" key="15">
    <source>
        <dbReference type="EMBL" id="GAG65854.1"/>
    </source>
</evidence>
<keyword evidence="9" id="KW-0862">Zinc</keyword>
<organism evidence="15">
    <name type="scientific">marine sediment metagenome</name>
    <dbReference type="NCBI Taxonomy" id="412755"/>
    <lineage>
        <taxon>unclassified sequences</taxon>
        <taxon>metagenomes</taxon>
        <taxon>ecological metagenomes</taxon>
    </lineage>
</organism>
<dbReference type="NCBIfam" id="NF002826">
    <property type="entry name" value="PRK03001.1"/>
    <property type="match status" value="1"/>
</dbReference>
<keyword evidence="7" id="KW-0479">Metal-binding</keyword>
<evidence type="ECO:0000256" key="6">
    <source>
        <dbReference type="ARBA" id="ARBA00022692"/>
    </source>
</evidence>